<gene>
    <name evidence="4" type="primary">pyrR</name>
    <name evidence="6" type="ORF">COS11_01170</name>
</gene>
<dbReference type="GO" id="GO:0006355">
    <property type="term" value="P:regulation of DNA-templated transcription"/>
    <property type="evidence" value="ECO:0007669"/>
    <property type="project" value="UniProtKB-UniRule"/>
</dbReference>
<reference evidence="7" key="1">
    <citation type="submission" date="2017-09" db="EMBL/GenBank/DDBJ databases">
        <title>Depth-based differentiation of microbial function through sediment-hosted aquifers and enrichment of novel symbionts in the deep terrestrial subsurface.</title>
        <authorList>
            <person name="Probst A.J."/>
            <person name="Ladd B."/>
            <person name="Jarett J.K."/>
            <person name="Geller-Mcgrath D.E."/>
            <person name="Sieber C.M.K."/>
            <person name="Emerson J.B."/>
            <person name="Anantharaman K."/>
            <person name="Thomas B.C."/>
            <person name="Malmstrom R."/>
            <person name="Stieglmeier M."/>
            <person name="Klingl A."/>
            <person name="Woyke T."/>
            <person name="Ryan C.M."/>
            <person name="Banfield J.F."/>
        </authorList>
    </citation>
    <scope>NUCLEOTIDE SEQUENCE [LARGE SCALE GENOMIC DNA]</scope>
</reference>
<name>A0A2M7EAA5_9BACT</name>
<dbReference type="InterPro" id="IPR023050">
    <property type="entry name" value="PyrR"/>
</dbReference>
<sequence length="179" mass="20323">MEERKKVMGKTEMEKTLFSLSQEVLEKMGEKDLAIIGIRKRGAILAKRIAERIKTLGKKEIPLGALDITLYRDDLSVIAPQPVVHQTEIPFNLTGKNILLVDDVLYTGRTVRAALDELIDFGRPREIKLLVLVDRGHRELPIQPDFVGKKVTAGENEMVEVKLKESDQIEEVLIIERKQ</sequence>
<evidence type="ECO:0000313" key="7">
    <source>
        <dbReference type="Proteomes" id="UP000228886"/>
    </source>
</evidence>
<dbReference type="GO" id="GO:0004845">
    <property type="term" value="F:uracil phosphoribosyltransferase activity"/>
    <property type="evidence" value="ECO:0007669"/>
    <property type="project" value="UniProtKB-UniRule"/>
</dbReference>
<dbReference type="PANTHER" id="PTHR11608">
    <property type="entry name" value="BIFUNCTIONAL PROTEIN PYRR"/>
    <property type="match status" value="1"/>
</dbReference>
<evidence type="ECO:0000256" key="3">
    <source>
        <dbReference type="ARBA" id="ARBA00023163"/>
    </source>
</evidence>
<keyword evidence="4 6" id="KW-0328">Glycosyltransferase</keyword>
<comment type="function">
    <text evidence="4">Regulates the transcription of the pyrimidine nucleotide (pyr) operon in response to exogenous pyrimidines.</text>
</comment>
<dbReference type="CDD" id="cd06223">
    <property type="entry name" value="PRTases_typeI"/>
    <property type="match status" value="1"/>
</dbReference>
<proteinExistence type="inferred from homology"/>
<keyword evidence="2 4" id="KW-0805">Transcription regulation</keyword>
<dbReference type="SUPFAM" id="SSF53271">
    <property type="entry name" value="PRTase-like"/>
    <property type="match status" value="1"/>
</dbReference>
<evidence type="ECO:0000256" key="2">
    <source>
        <dbReference type="ARBA" id="ARBA00023015"/>
    </source>
</evidence>
<comment type="function">
    <text evidence="4">Also displays a weak uracil phosphoribosyltransferase activity which is not physiologically significant.</text>
</comment>
<evidence type="ECO:0000313" key="6">
    <source>
        <dbReference type="EMBL" id="PIV64634.1"/>
    </source>
</evidence>
<dbReference type="InterPro" id="IPR029057">
    <property type="entry name" value="PRTase-like"/>
</dbReference>
<comment type="caution">
    <text evidence="6">The sequence shown here is derived from an EMBL/GenBank/DDBJ whole genome shotgun (WGS) entry which is preliminary data.</text>
</comment>
<evidence type="ECO:0000256" key="4">
    <source>
        <dbReference type="HAMAP-Rule" id="MF_01219"/>
    </source>
</evidence>
<dbReference type="NCBIfam" id="NF003545">
    <property type="entry name" value="PRK05205.1-1"/>
    <property type="match status" value="1"/>
</dbReference>
<feature type="short sequence motif" description="PRPP-binding" evidence="4">
    <location>
        <begin position="98"/>
        <end position="110"/>
    </location>
</feature>
<evidence type="ECO:0000259" key="5">
    <source>
        <dbReference type="Pfam" id="PF00156"/>
    </source>
</evidence>
<feature type="domain" description="Phosphoribosyltransferase" evidence="5">
    <location>
        <begin position="18"/>
        <end position="152"/>
    </location>
</feature>
<dbReference type="PANTHER" id="PTHR11608:SF0">
    <property type="entry name" value="BIFUNCTIONAL PROTEIN PYRR"/>
    <property type="match status" value="1"/>
</dbReference>
<keyword evidence="3 4" id="KW-0804">Transcription</keyword>
<dbReference type="EC" id="2.4.2.9" evidence="4"/>
<organism evidence="6 7">
    <name type="scientific">bacterium (Candidatus Ratteibacteria) CG01_land_8_20_14_3_00_40_19</name>
    <dbReference type="NCBI Taxonomy" id="2014290"/>
    <lineage>
        <taxon>Bacteria</taxon>
        <taxon>Candidatus Ratteibacteria</taxon>
    </lineage>
</organism>
<dbReference type="InterPro" id="IPR000836">
    <property type="entry name" value="PRTase_dom"/>
</dbReference>
<dbReference type="HAMAP" id="MF_01219">
    <property type="entry name" value="PyrR"/>
    <property type="match status" value="1"/>
</dbReference>
<evidence type="ECO:0000256" key="1">
    <source>
        <dbReference type="ARBA" id="ARBA00005565"/>
    </source>
</evidence>
<dbReference type="NCBIfam" id="NF003549">
    <property type="entry name" value="PRK05205.1-5"/>
    <property type="match status" value="1"/>
</dbReference>
<protein>
    <recommendedName>
        <fullName evidence="4">Bifunctional protein PyrR</fullName>
    </recommendedName>
    <domain>
        <recommendedName>
            <fullName evidence="4">Pyrimidine operon regulatory protein</fullName>
        </recommendedName>
    </domain>
    <domain>
        <recommendedName>
            <fullName evidence="4">Uracil phosphoribosyltransferase</fullName>
            <shortName evidence="4">UPRTase</shortName>
            <ecNumber evidence="4">2.4.2.9</ecNumber>
        </recommendedName>
    </domain>
</protein>
<dbReference type="Pfam" id="PF00156">
    <property type="entry name" value="Pribosyltran"/>
    <property type="match status" value="1"/>
</dbReference>
<dbReference type="Proteomes" id="UP000228886">
    <property type="component" value="Unassembled WGS sequence"/>
</dbReference>
<dbReference type="InterPro" id="IPR050137">
    <property type="entry name" value="PyrR_bifunctional"/>
</dbReference>
<dbReference type="AlphaFoldDB" id="A0A2M7EAA5"/>
<comment type="catalytic activity">
    <reaction evidence="4">
        <text>UMP + diphosphate = 5-phospho-alpha-D-ribose 1-diphosphate + uracil</text>
        <dbReference type="Rhea" id="RHEA:13017"/>
        <dbReference type="ChEBI" id="CHEBI:17568"/>
        <dbReference type="ChEBI" id="CHEBI:33019"/>
        <dbReference type="ChEBI" id="CHEBI:57865"/>
        <dbReference type="ChEBI" id="CHEBI:58017"/>
        <dbReference type="EC" id="2.4.2.9"/>
    </reaction>
</comment>
<comment type="similarity">
    <text evidence="1 4">Belongs to the purine/pyrimidine phosphoribosyltransferase family. PyrR subfamily.</text>
</comment>
<accession>A0A2M7EAA5</accession>
<dbReference type="Gene3D" id="3.40.50.2020">
    <property type="match status" value="1"/>
</dbReference>
<dbReference type="FunFam" id="3.40.50.2020:FF:000020">
    <property type="entry name" value="Bifunctional protein PyrR"/>
    <property type="match status" value="1"/>
</dbReference>
<dbReference type="EMBL" id="PETL01000060">
    <property type="protein sequence ID" value="PIV64634.1"/>
    <property type="molecule type" value="Genomic_DNA"/>
</dbReference>
<keyword evidence="4 6" id="KW-0808">Transferase</keyword>